<evidence type="ECO:0000256" key="11">
    <source>
        <dbReference type="SAM" id="MobiDB-lite"/>
    </source>
</evidence>
<evidence type="ECO:0000259" key="13">
    <source>
        <dbReference type="PROSITE" id="PS52029"/>
    </source>
</evidence>
<evidence type="ECO:0000256" key="8">
    <source>
        <dbReference type="ARBA" id="ARBA00023316"/>
    </source>
</evidence>
<reference evidence="14 17" key="2">
    <citation type="submission" date="2022-05" db="EMBL/GenBank/DDBJ databases">
        <title>Genome Sequencing of Bee-Associated Microbes.</title>
        <authorList>
            <person name="Dunlap C."/>
        </authorList>
    </citation>
    <scope>NUCLEOTIDE SEQUENCE [LARGE SCALE GENOMIC DNA]</scope>
    <source>
        <strain evidence="14 17">NRRL B-23120</strain>
    </source>
</reference>
<dbReference type="InterPro" id="IPR005490">
    <property type="entry name" value="LD_TPept_cat_dom"/>
</dbReference>
<dbReference type="CDD" id="cd16913">
    <property type="entry name" value="YkuD_like"/>
    <property type="match status" value="1"/>
</dbReference>
<name>A0A410WZQ3_9BACL</name>
<evidence type="ECO:0000256" key="12">
    <source>
        <dbReference type="SAM" id="Phobius"/>
    </source>
</evidence>
<reference evidence="15 16" key="1">
    <citation type="submission" date="2018-01" db="EMBL/GenBank/DDBJ databases">
        <title>The whole genome sequencing and assembly of Paenibacillus chitinolyticus KCCM 41400 strain.</title>
        <authorList>
            <person name="Kim J.-Y."/>
            <person name="Park M.-K."/>
            <person name="Lee Y.-J."/>
            <person name="Yi H."/>
            <person name="Bahn Y.-S."/>
            <person name="Kim J.F."/>
            <person name="Lee D.-W."/>
        </authorList>
    </citation>
    <scope>NUCLEOTIDE SEQUENCE [LARGE SCALE GENOMIC DNA]</scope>
    <source>
        <strain evidence="15 16">KCCM 41400</strain>
    </source>
</reference>
<dbReference type="InterPro" id="IPR038063">
    <property type="entry name" value="Transpep_catalytic_dom"/>
</dbReference>
<dbReference type="Gene3D" id="2.40.440.10">
    <property type="entry name" value="L,D-transpeptidase catalytic domain-like"/>
    <property type="match status" value="1"/>
</dbReference>
<keyword evidence="5" id="KW-0378">Hydrolase</keyword>
<dbReference type="OrthoDB" id="9787225at2"/>
<dbReference type="GeneID" id="95377206"/>
<proteinExistence type="inferred from homology"/>
<evidence type="ECO:0000256" key="5">
    <source>
        <dbReference type="ARBA" id="ARBA00022801"/>
    </source>
</evidence>
<keyword evidence="17" id="KW-1185">Reference proteome</keyword>
<dbReference type="AlphaFoldDB" id="A0A410WZQ3"/>
<dbReference type="GO" id="GO:0071972">
    <property type="term" value="F:peptidoglycan L,D-transpeptidase activity"/>
    <property type="evidence" value="ECO:0007669"/>
    <property type="project" value="TreeGrafter"/>
</dbReference>
<dbReference type="UniPathway" id="UPA00219"/>
<evidence type="ECO:0000256" key="4">
    <source>
        <dbReference type="ARBA" id="ARBA00022679"/>
    </source>
</evidence>
<dbReference type="GO" id="GO:0016757">
    <property type="term" value="F:glycosyltransferase activity"/>
    <property type="evidence" value="ECO:0007669"/>
    <property type="project" value="UniProtKB-KW"/>
</dbReference>
<keyword evidence="4" id="KW-0808">Transferase</keyword>
<sequence length="544" mass="57176">MGGATNRFSHPLEPHLVRVNKNLYISRGDPQYFDKVIRYADKTSPEAHFRMGERAREQGNLPRALFHYQEVMKTYPSPFYSDANRAVHELAKREESDLAGVRKELEAATGSKFNKFLRTFLYALIVINLVLLVILLSGAGNKQTASAAENGKPSSYESHVSQPQEGSSFSPEAASLRPEELSGVEPDERPYLLRLSPGTGIARAETILREEMELLIGRNPQKSRVIYAVRLTGQDALPGMDGQVVPVKDPTEVEGAFAAAQYAPSLRKTAEITYLGEGAPRAQVLTRIGTQLIRTALGAYAADHGGKFPASLDELVRDYPGNYLSFVPREAVTGSTRVSPSYDGGGGWVYRPAAADAGSALTPNLPGASLAGIILPASASAQANVPFEPVRVTVSKRDHRLLLTAGGAVLEARAGIGRPESPTPDGTFAVRERVIAPAGRTPGVYGAAALGLGAIAVHGTADAASIGDGRSLGCIRVGDADMQALFALVPKGAAIRIAGAIPAGGASPGSGGLDLAAAAAALRPPGAPAVREQAPAGTVFHWLG</sequence>
<keyword evidence="7 10" id="KW-0573">Peptidoglycan synthesis</keyword>
<dbReference type="Proteomes" id="UP000288943">
    <property type="component" value="Chromosome"/>
</dbReference>
<feature type="active site" description="Nucleophile" evidence="10">
    <location>
        <position position="474"/>
    </location>
</feature>
<dbReference type="PROSITE" id="PS50005">
    <property type="entry name" value="TPR"/>
    <property type="match status" value="1"/>
</dbReference>
<evidence type="ECO:0000313" key="16">
    <source>
        <dbReference type="Proteomes" id="UP000288943"/>
    </source>
</evidence>
<keyword evidence="12" id="KW-1133">Transmembrane helix</keyword>
<keyword evidence="3" id="KW-0328">Glycosyltransferase</keyword>
<dbReference type="Pfam" id="PF03734">
    <property type="entry name" value="YkuD"/>
    <property type="match status" value="1"/>
</dbReference>
<accession>A0A410WZQ3</accession>
<dbReference type="SUPFAM" id="SSF141523">
    <property type="entry name" value="L,D-transpeptidase catalytic domain-like"/>
    <property type="match status" value="1"/>
</dbReference>
<keyword evidence="12" id="KW-0812">Transmembrane</keyword>
<dbReference type="EMBL" id="JAMDMJ010000015">
    <property type="protein sequence ID" value="MCY9596743.1"/>
    <property type="molecule type" value="Genomic_DNA"/>
</dbReference>
<dbReference type="PANTHER" id="PTHR30582">
    <property type="entry name" value="L,D-TRANSPEPTIDASE"/>
    <property type="match status" value="1"/>
</dbReference>
<evidence type="ECO:0000256" key="2">
    <source>
        <dbReference type="ARBA" id="ARBA00005992"/>
    </source>
</evidence>
<dbReference type="EMBL" id="CP026520">
    <property type="protein sequence ID" value="QAV19936.1"/>
    <property type="molecule type" value="Genomic_DNA"/>
</dbReference>
<dbReference type="InterPro" id="IPR019734">
    <property type="entry name" value="TPR_rpt"/>
</dbReference>
<keyword evidence="9" id="KW-0802">TPR repeat</keyword>
<dbReference type="GO" id="GO:0008360">
    <property type="term" value="P:regulation of cell shape"/>
    <property type="evidence" value="ECO:0007669"/>
    <property type="project" value="UniProtKB-UniRule"/>
</dbReference>
<dbReference type="PROSITE" id="PS52029">
    <property type="entry name" value="LD_TPASE"/>
    <property type="match status" value="1"/>
</dbReference>
<feature type="domain" description="L,D-TPase catalytic" evidence="13">
    <location>
        <begin position="390"/>
        <end position="498"/>
    </location>
</feature>
<dbReference type="RefSeq" id="WP_042227354.1">
    <property type="nucleotide sequence ID" value="NZ_CP026520.1"/>
</dbReference>
<dbReference type="InterPro" id="IPR050979">
    <property type="entry name" value="LD-transpeptidase"/>
</dbReference>
<dbReference type="GO" id="GO:0018104">
    <property type="term" value="P:peptidoglycan-protein cross-linking"/>
    <property type="evidence" value="ECO:0007669"/>
    <property type="project" value="TreeGrafter"/>
</dbReference>
<organism evidence="15 16">
    <name type="scientific">Paenibacillus chitinolyticus</name>
    <dbReference type="NCBI Taxonomy" id="79263"/>
    <lineage>
        <taxon>Bacteria</taxon>
        <taxon>Bacillati</taxon>
        <taxon>Bacillota</taxon>
        <taxon>Bacilli</taxon>
        <taxon>Bacillales</taxon>
        <taxon>Paenibacillaceae</taxon>
        <taxon>Paenibacillus</taxon>
    </lineage>
</organism>
<evidence type="ECO:0000313" key="14">
    <source>
        <dbReference type="EMBL" id="MCY9596743.1"/>
    </source>
</evidence>
<feature type="compositionally biased region" description="Polar residues" evidence="11">
    <location>
        <begin position="144"/>
        <end position="170"/>
    </location>
</feature>
<feature type="active site" description="Proton donor/acceptor" evidence="10">
    <location>
        <position position="458"/>
    </location>
</feature>
<dbReference type="KEGG" id="pchi:PC41400_20650"/>
<comment type="similarity">
    <text evidence="2">Belongs to the YkuD family.</text>
</comment>
<keyword evidence="6 10" id="KW-0133">Cell shape</keyword>
<evidence type="ECO:0000256" key="1">
    <source>
        <dbReference type="ARBA" id="ARBA00004752"/>
    </source>
</evidence>
<evidence type="ECO:0000313" key="15">
    <source>
        <dbReference type="EMBL" id="QAV19936.1"/>
    </source>
</evidence>
<feature type="repeat" description="TPR" evidence="9">
    <location>
        <begin position="45"/>
        <end position="78"/>
    </location>
</feature>
<comment type="pathway">
    <text evidence="1 10">Cell wall biogenesis; peptidoglycan biosynthesis.</text>
</comment>
<protein>
    <submittedName>
        <fullName evidence="14 15">L,D-transpeptidase</fullName>
    </submittedName>
</protein>
<dbReference type="GO" id="GO:0005576">
    <property type="term" value="C:extracellular region"/>
    <property type="evidence" value="ECO:0007669"/>
    <property type="project" value="TreeGrafter"/>
</dbReference>
<feature type="region of interest" description="Disordered" evidence="11">
    <location>
        <begin position="144"/>
        <end position="190"/>
    </location>
</feature>
<feature type="transmembrane region" description="Helical" evidence="12">
    <location>
        <begin position="120"/>
        <end position="140"/>
    </location>
</feature>
<evidence type="ECO:0000313" key="17">
    <source>
        <dbReference type="Proteomes" id="UP001527202"/>
    </source>
</evidence>
<evidence type="ECO:0000256" key="6">
    <source>
        <dbReference type="ARBA" id="ARBA00022960"/>
    </source>
</evidence>
<dbReference type="GO" id="GO:0071555">
    <property type="term" value="P:cell wall organization"/>
    <property type="evidence" value="ECO:0007669"/>
    <property type="project" value="UniProtKB-UniRule"/>
</dbReference>
<keyword evidence="12" id="KW-0472">Membrane</keyword>
<gene>
    <name evidence="14" type="ORF">M5X16_13255</name>
    <name evidence="15" type="ORF">PC41400_20650</name>
</gene>
<dbReference type="Proteomes" id="UP001527202">
    <property type="component" value="Unassembled WGS sequence"/>
</dbReference>
<evidence type="ECO:0000256" key="3">
    <source>
        <dbReference type="ARBA" id="ARBA00022676"/>
    </source>
</evidence>
<evidence type="ECO:0000256" key="10">
    <source>
        <dbReference type="PROSITE-ProRule" id="PRU01373"/>
    </source>
</evidence>
<keyword evidence="8 10" id="KW-0961">Cell wall biogenesis/degradation</keyword>
<evidence type="ECO:0000256" key="7">
    <source>
        <dbReference type="ARBA" id="ARBA00022984"/>
    </source>
</evidence>
<evidence type="ECO:0000256" key="9">
    <source>
        <dbReference type="PROSITE-ProRule" id="PRU00339"/>
    </source>
</evidence>
<dbReference type="PANTHER" id="PTHR30582:SF24">
    <property type="entry name" value="L,D-TRANSPEPTIDASE ERFK_SRFK-RELATED"/>
    <property type="match status" value="1"/>
</dbReference>